<feature type="compositionally biased region" description="Low complexity" evidence="1">
    <location>
        <begin position="192"/>
        <end position="212"/>
    </location>
</feature>
<accession>A0ABQ6JDZ5</accession>
<proteinExistence type="predicted"/>
<keyword evidence="2" id="KW-0732">Signal</keyword>
<reference evidence="4" key="1">
    <citation type="journal article" date="2019" name="Int. J. Syst. Evol. Microbiol.">
        <title>The Global Catalogue of Microorganisms (GCM) 10K type strain sequencing project: providing services to taxonomists for standard genome sequencing and annotation.</title>
        <authorList>
            <consortium name="The Broad Institute Genomics Platform"/>
            <consortium name="The Broad Institute Genome Sequencing Center for Infectious Disease"/>
            <person name="Wu L."/>
            <person name="Ma J."/>
        </authorList>
    </citation>
    <scope>NUCLEOTIDE SEQUENCE [LARGE SCALE GENOMIC DNA]</scope>
    <source>
        <strain evidence="4">NBRC 108730</strain>
    </source>
</reference>
<evidence type="ECO:0000313" key="3">
    <source>
        <dbReference type="EMBL" id="GMA86411.1"/>
    </source>
</evidence>
<evidence type="ECO:0000256" key="1">
    <source>
        <dbReference type="SAM" id="MobiDB-lite"/>
    </source>
</evidence>
<feature type="region of interest" description="Disordered" evidence="1">
    <location>
        <begin position="171"/>
        <end position="212"/>
    </location>
</feature>
<feature type="chain" id="PRO_5047322444" description="Right handed beta helix domain-containing protein" evidence="2">
    <location>
        <begin position="26"/>
        <end position="235"/>
    </location>
</feature>
<gene>
    <name evidence="3" type="ORF">GCM10025868_16610</name>
</gene>
<dbReference type="SUPFAM" id="SSF51126">
    <property type="entry name" value="Pectin lyase-like"/>
    <property type="match status" value="1"/>
</dbReference>
<protein>
    <recommendedName>
        <fullName evidence="5">Right handed beta helix domain-containing protein</fullName>
    </recommendedName>
</protein>
<sequence>MKVRVALLSTACLTALVLAPQSAQAAAPPQCGDTLRQSTTLTADLVCTGDVGLVVKGDDLVLDLNGHTVRGPGVAAGGTGVLVASGTSLTVTHGTVRGWGTGVRTSTQELEPVYVTLRRTTLRDNGTGLLADQGAEVTVTGSNLTGNRTAGAALFLSLVRLDASRVAGSPTGVAAGEAQAGRDEHRRRPQRGRCAAGRRTARSGSRPCTAARRASTPSTAAWCCGRTRCVAPTWG</sequence>
<name>A0ABQ6JDZ5_9ACTN</name>
<dbReference type="Gene3D" id="2.160.20.20">
    <property type="match status" value="1"/>
</dbReference>
<dbReference type="InterPro" id="IPR012332">
    <property type="entry name" value="Autotransporter_pectin_lyase_C"/>
</dbReference>
<feature type="signal peptide" evidence="2">
    <location>
        <begin position="1"/>
        <end position="25"/>
    </location>
</feature>
<comment type="caution">
    <text evidence="3">The sequence shown here is derived from an EMBL/GenBank/DDBJ whole genome shotgun (WGS) entry which is preliminary data.</text>
</comment>
<dbReference type="EMBL" id="BSUZ01000001">
    <property type="protein sequence ID" value="GMA86411.1"/>
    <property type="molecule type" value="Genomic_DNA"/>
</dbReference>
<evidence type="ECO:0008006" key="5">
    <source>
        <dbReference type="Google" id="ProtNLM"/>
    </source>
</evidence>
<dbReference type="Proteomes" id="UP001157017">
    <property type="component" value="Unassembled WGS sequence"/>
</dbReference>
<evidence type="ECO:0000313" key="4">
    <source>
        <dbReference type="Proteomes" id="UP001157017"/>
    </source>
</evidence>
<organism evidence="3 4">
    <name type="scientific">Angustibacter aerolatus</name>
    <dbReference type="NCBI Taxonomy" id="1162965"/>
    <lineage>
        <taxon>Bacteria</taxon>
        <taxon>Bacillati</taxon>
        <taxon>Actinomycetota</taxon>
        <taxon>Actinomycetes</taxon>
        <taxon>Kineosporiales</taxon>
        <taxon>Kineosporiaceae</taxon>
    </lineage>
</organism>
<evidence type="ECO:0000256" key="2">
    <source>
        <dbReference type="SAM" id="SignalP"/>
    </source>
</evidence>
<dbReference type="InterPro" id="IPR011050">
    <property type="entry name" value="Pectin_lyase_fold/virulence"/>
</dbReference>
<keyword evidence="4" id="KW-1185">Reference proteome</keyword>